<dbReference type="OrthoDB" id="6283740at2759"/>
<evidence type="ECO:0000259" key="1">
    <source>
        <dbReference type="PROSITE" id="PS50017"/>
    </source>
</evidence>
<proteinExistence type="predicted"/>
<evidence type="ECO:0000313" key="3">
    <source>
        <dbReference type="Proteomes" id="UP000678393"/>
    </source>
</evidence>
<dbReference type="Gene3D" id="1.10.533.10">
    <property type="entry name" value="Death Domain, Fas"/>
    <property type="match status" value="1"/>
</dbReference>
<name>A0A8S3ZTM5_9EUPU</name>
<dbReference type="EMBL" id="CAJHNH020003718">
    <property type="protein sequence ID" value="CAG5129861.1"/>
    <property type="molecule type" value="Genomic_DNA"/>
</dbReference>
<comment type="caution">
    <text evidence="2">The sequence shown here is derived from an EMBL/GenBank/DDBJ whole genome shotgun (WGS) entry which is preliminary data.</text>
</comment>
<reference evidence="2" key="1">
    <citation type="submission" date="2021-04" db="EMBL/GenBank/DDBJ databases">
        <authorList>
            <consortium name="Molecular Ecology Group"/>
        </authorList>
    </citation>
    <scope>NUCLEOTIDE SEQUENCE</scope>
</reference>
<feature type="domain" description="Death" evidence="1">
    <location>
        <begin position="47"/>
        <end position="118"/>
    </location>
</feature>
<dbReference type="AlphaFoldDB" id="A0A8S3ZTM5"/>
<dbReference type="GO" id="GO:0007165">
    <property type="term" value="P:signal transduction"/>
    <property type="evidence" value="ECO:0007669"/>
    <property type="project" value="InterPro"/>
</dbReference>
<keyword evidence="3" id="KW-1185">Reference proteome</keyword>
<sequence length="143" mass="16011">MKEPAVKVTRRIITFKKPVIIPERESKALTGRSLMTLAKLVPEGLSLAVHLQLPDSTITGIGFDALSNNLGMSDVSYKILLHWKRKCKDKQMGAVSQLAEALREMNYHVVAEAILRCHLQHKEFTRDSISFVQDEDLAKGQVA</sequence>
<dbReference type="InterPro" id="IPR000488">
    <property type="entry name" value="Death_dom"/>
</dbReference>
<organism evidence="2 3">
    <name type="scientific">Candidula unifasciata</name>
    <dbReference type="NCBI Taxonomy" id="100452"/>
    <lineage>
        <taxon>Eukaryota</taxon>
        <taxon>Metazoa</taxon>
        <taxon>Spiralia</taxon>
        <taxon>Lophotrochozoa</taxon>
        <taxon>Mollusca</taxon>
        <taxon>Gastropoda</taxon>
        <taxon>Heterobranchia</taxon>
        <taxon>Euthyneura</taxon>
        <taxon>Panpulmonata</taxon>
        <taxon>Eupulmonata</taxon>
        <taxon>Stylommatophora</taxon>
        <taxon>Helicina</taxon>
        <taxon>Helicoidea</taxon>
        <taxon>Geomitridae</taxon>
        <taxon>Candidula</taxon>
    </lineage>
</organism>
<dbReference type="CDD" id="cd01670">
    <property type="entry name" value="Death"/>
    <property type="match status" value="1"/>
</dbReference>
<dbReference type="PROSITE" id="PS50017">
    <property type="entry name" value="DEATH_DOMAIN"/>
    <property type="match status" value="1"/>
</dbReference>
<protein>
    <recommendedName>
        <fullName evidence="1">Death domain-containing protein</fullName>
    </recommendedName>
</protein>
<dbReference type="Proteomes" id="UP000678393">
    <property type="component" value="Unassembled WGS sequence"/>
</dbReference>
<dbReference type="SUPFAM" id="SSF47986">
    <property type="entry name" value="DEATH domain"/>
    <property type="match status" value="1"/>
</dbReference>
<dbReference type="InterPro" id="IPR011029">
    <property type="entry name" value="DEATH-like_dom_sf"/>
</dbReference>
<accession>A0A8S3ZTM5</accession>
<gene>
    <name evidence="2" type="ORF">CUNI_LOCUS15419</name>
</gene>
<evidence type="ECO:0000313" key="2">
    <source>
        <dbReference type="EMBL" id="CAG5129861.1"/>
    </source>
</evidence>